<evidence type="ECO:0000313" key="3">
    <source>
        <dbReference type="Proteomes" id="UP000480350"/>
    </source>
</evidence>
<dbReference type="RefSeq" id="WP_160762404.1">
    <property type="nucleotide sequence ID" value="NZ_WUPT01000001.1"/>
</dbReference>
<dbReference type="EMBL" id="WUPT01000001">
    <property type="protein sequence ID" value="MXQ06470.1"/>
    <property type="molecule type" value="Genomic_DNA"/>
</dbReference>
<reference evidence="2 3" key="2">
    <citation type="submission" date="2020-03" db="EMBL/GenBank/DDBJ databases">
        <title>Kangsaoukella pontilimi gen. nov., sp. nov., a new member of the family Rhodobacteraceae isolated from a tidal mudflat.</title>
        <authorList>
            <person name="Kim I.S."/>
        </authorList>
    </citation>
    <scope>NUCLEOTIDE SEQUENCE [LARGE SCALE GENOMIC DNA]</scope>
    <source>
        <strain evidence="2 3">GH1-50</strain>
    </source>
</reference>
<accession>A0A7C9IM58</accession>
<evidence type="ECO:0000313" key="2">
    <source>
        <dbReference type="EMBL" id="MXQ06470.1"/>
    </source>
</evidence>
<dbReference type="Pfam" id="PF11150">
    <property type="entry name" value="DUF2927"/>
    <property type="match status" value="1"/>
</dbReference>
<comment type="caution">
    <text evidence="2">The sequence shown here is derived from an EMBL/GenBank/DDBJ whole genome shotgun (WGS) entry which is preliminary data.</text>
</comment>
<name>A0A7C9IM58_9RHOB</name>
<dbReference type="InterPro" id="IPR021323">
    <property type="entry name" value="DUF2927"/>
</dbReference>
<gene>
    <name evidence="2" type="ORF">GQ651_01280</name>
</gene>
<dbReference type="PROSITE" id="PS51257">
    <property type="entry name" value="PROKAR_LIPOPROTEIN"/>
    <property type="match status" value="1"/>
</dbReference>
<evidence type="ECO:0000256" key="1">
    <source>
        <dbReference type="SAM" id="MobiDB-lite"/>
    </source>
</evidence>
<keyword evidence="3" id="KW-1185">Reference proteome</keyword>
<sequence length="309" mass="33629">MRRAALAFAMAALLAGCVEPGALRNSPVPDARPSQPPPQERSSESADIETFYSRVERRLLTQGLLRTDGGGPDVPFTDEMLARNFLALAFTEEYSDIGGRVTARPRASTLHRWDGPVRITPVFGATVPDEVVAADSVFVDGYARRLSRATGHPVTTASSGGNFTLFVLHDQDLRRIGPRLKARLPEISQSEIAFVEALPLDAYCIVFTSDPDNSGRIAAAVAIVRAELPDPLRQSCYHEELAQGLGIANDSDLARPSIFKDDDEFGRLTTHDEYVLRLLYDPRLTPGMSEAEAAPLVREAARAMMAPAI</sequence>
<protein>
    <submittedName>
        <fullName evidence="2">DUF2927 domain-containing protein</fullName>
    </submittedName>
</protein>
<dbReference type="AlphaFoldDB" id="A0A7C9IM58"/>
<organism evidence="2 3">
    <name type="scientific">Kangsaoukella pontilimi</name>
    <dbReference type="NCBI Taxonomy" id="2691042"/>
    <lineage>
        <taxon>Bacteria</taxon>
        <taxon>Pseudomonadati</taxon>
        <taxon>Pseudomonadota</taxon>
        <taxon>Alphaproteobacteria</taxon>
        <taxon>Rhodobacterales</taxon>
        <taxon>Paracoccaceae</taxon>
        <taxon>Kangsaoukella</taxon>
    </lineage>
</organism>
<feature type="region of interest" description="Disordered" evidence="1">
    <location>
        <begin position="25"/>
        <end position="47"/>
    </location>
</feature>
<reference evidence="2 3" key="1">
    <citation type="submission" date="2019-12" db="EMBL/GenBank/DDBJ databases">
        <authorList>
            <person name="Lee S.D."/>
        </authorList>
    </citation>
    <scope>NUCLEOTIDE SEQUENCE [LARGE SCALE GENOMIC DNA]</scope>
    <source>
        <strain evidence="2 3">GH1-50</strain>
    </source>
</reference>
<dbReference type="Proteomes" id="UP000480350">
    <property type="component" value="Unassembled WGS sequence"/>
</dbReference>
<proteinExistence type="predicted"/>